<evidence type="ECO:0000313" key="2">
    <source>
        <dbReference type="EMBL" id="GFQ86108.1"/>
    </source>
</evidence>
<reference evidence="2" key="1">
    <citation type="submission" date="2020-07" db="EMBL/GenBank/DDBJ databases">
        <title>Multicomponent nature underlies the extraordinary mechanical properties of spider dragline silk.</title>
        <authorList>
            <person name="Kono N."/>
            <person name="Nakamura H."/>
            <person name="Mori M."/>
            <person name="Yoshida Y."/>
            <person name="Ohtoshi R."/>
            <person name="Malay A.D."/>
            <person name="Moran D.A.P."/>
            <person name="Tomita M."/>
            <person name="Numata K."/>
            <person name="Arakawa K."/>
        </authorList>
    </citation>
    <scope>NUCLEOTIDE SEQUENCE</scope>
</reference>
<dbReference type="AlphaFoldDB" id="A0A8X6FQ98"/>
<keyword evidence="3" id="KW-1185">Reference proteome</keyword>
<keyword evidence="1" id="KW-0812">Transmembrane</keyword>
<accession>A0A8X6FQ98</accession>
<keyword evidence="1" id="KW-1133">Transmembrane helix</keyword>
<dbReference type="OrthoDB" id="10298133at2759"/>
<feature type="transmembrane region" description="Helical" evidence="1">
    <location>
        <begin position="14"/>
        <end position="32"/>
    </location>
</feature>
<evidence type="ECO:0000256" key="1">
    <source>
        <dbReference type="SAM" id="Phobius"/>
    </source>
</evidence>
<dbReference type="EMBL" id="BMAO01013076">
    <property type="protein sequence ID" value="GFQ86108.1"/>
    <property type="molecule type" value="Genomic_DNA"/>
</dbReference>
<proteinExistence type="predicted"/>
<dbReference type="Proteomes" id="UP000887116">
    <property type="component" value="Unassembled WGS sequence"/>
</dbReference>
<evidence type="ECO:0000313" key="3">
    <source>
        <dbReference type="Proteomes" id="UP000887116"/>
    </source>
</evidence>
<sequence length="90" mass="10102">MKESEADSPRLGGIPYRATSSVVILILYPWVLEESNPNCFFRVAERFTWLKFGRASHWPASDPCPPPYASLPPLSATDRHLVTGLRSSKQ</sequence>
<comment type="caution">
    <text evidence="2">The sequence shown here is derived from an EMBL/GenBank/DDBJ whole genome shotgun (WGS) entry which is preliminary data.</text>
</comment>
<gene>
    <name evidence="2" type="ORF">TNCT_309881</name>
</gene>
<protein>
    <submittedName>
        <fullName evidence="2">Uncharacterized protein</fullName>
    </submittedName>
</protein>
<organism evidence="2 3">
    <name type="scientific">Trichonephila clavata</name>
    <name type="common">Joro spider</name>
    <name type="synonym">Nephila clavata</name>
    <dbReference type="NCBI Taxonomy" id="2740835"/>
    <lineage>
        <taxon>Eukaryota</taxon>
        <taxon>Metazoa</taxon>
        <taxon>Ecdysozoa</taxon>
        <taxon>Arthropoda</taxon>
        <taxon>Chelicerata</taxon>
        <taxon>Arachnida</taxon>
        <taxon>Araneae</taxon>
        <taxon>Araneomorphae</taxon>
        <taxon>Entelegynae</taxon>
        <taxon>Araneoidea</taxon>
        <taxon>Nephilidae</taxon>
        <taxon>Trichonephila</taxon>
    </lineage>
</organism>
<keyword evidence="1" id="KW-0472">Membrane</keyword>
<name>A0A8X6FQ98_TRICU</name>